<dbReference type="AlphaFoldDB" id="A0A1J8QWP3"/>
<reference evidence="1 2" key="1">
    <citation type="submission" date="2016-03" db="EMBL/GenBank/DDBJ databases">
        <title>Comparative genomics of the ectomycorrhizal sister species Rhizopogon vinicolor and Rhizopogon vesiculosus (Basidiomycota: Boletales) reveals a divergence of the mating type B locus.</title>
        <authorList>
            <person name="Mujic A.B."/>
            <person name="Kuo A."/>
            <person name="Tritt A."/>
            <person name="Lipzen A."/>
            <person name="Chen C."/>
            <person name="Johnson J."/>
            <person name="Sharma A."/>
            <person name="Barry K."/>
            <person name="Grigoriev I.V."/>
            <person name="Spatafora J.W."/>
        </authorList>
    </citation>
    <scope>NUCLEOTIDE SEQUENCE [LARGE SCALE GENOMIC DNA]</scope>
    <source>
        <strain evidence="1 2">AM-OR11-056</strain>
    </source>
</reference>
<dbReference type="Proteomes" id="UP000183567">
    <property type="component" value="Unassembled WGS sequence"/>
</dbReference>
<dbReference type="STRING" id="180088.A0A1J8QWP3"/>
<evidence type="ECO:0000313" key="2">
    <source>
        <dbReference type="Proteomes" id="UP000183567"/>
    </source>
</evidence>
<sequence length="173" mass="18994">MDESLPSSVNLAEYLTVCTCGRSFTHLNAYGNHQWMCKKRKKHLSNALAKAKEAWIARKRLHREEGDKLAGFIPPPAFGPHACAQTLEAGESGLRPQLSPEFADSEFCPEQTTTNEVECSANTGSESDLLWAIIHVEGNGQGSPSESSCAADNTRSLAERCPRCLNCRLPAWF</sequence>
<protein>
    <submittedName>
        <fullName evidence="1">Uncharacterized protein</fullName>
    </submittedName>
</protein>
<gene>
    <name evidence="1" type="ORF">AZE42_08300</name>
</gene>
<dbReference type="EMBL" id="LVVM01002715">
    <property type="protein sequence ID" value="OJA16060.1"/>
    <property type="molecule type" value="Genomic_DNA"/>
</dbReference>
<name>A0A1J8QWP3_9AGAM</name>
<evidence type="ECO:0000313" key="1">
    <source>
        <dbReference type="EMBL" id="OJA16060.1"/>
    </source>
</evidence>
<accession>A0A1J8QWP3</accession>
<organism evidence="1 2">
    <name type="scientific">Rhizopogon vesiculosus</name>
    <dbReference type="NCBI Taxonomy" id="180088"/>
    <lineage>
        <taxon>Eukaryota</taxon>
        <taxon>Fungi</taxon>
        <taxon>Dikarya</taxon>
        <taxon>Basidiomycota</taxon>
        <taxon>Agaricomycotina</taxon>
        <taxon>Agaricomycetes</taxon>
        <taxon>Agaricomycetidae</taxon>
        <taxon>Boletales</taxon>
        <taxon>Suillineae</taxon>
        <taxon>Rhizopogonaceae</taxon>
        <taxon>Rhizopogon</taxon>
    </lineage>
</organism>
<comment type="caution">
    <text evidence="1">The sequence shown here is derived from an EMBL/GenBank/DDBJ whole genome shotgun (WGS) entry which is preliminary data.</text>
</comment>
<keyword evidence="2" id="KW-1185">Reference proteome</keyword>
<proteinExistence type="predicted"/>
<dbReference type="OrthoDB" id="2648637at2759"/>